<reference evidence="1 2" key="1">
    <citation type="submission" date="2021-09" db="EMBL/GenBank/DDBJ databases">
        <title>Genomic insights and catalytic innovation underlie evolution of tropane alkaloids biosynthesis.</title>
        <authorList>
            <person name="Wang Y.-J."/>
            <person name="Tian T."/>
            <person name="Huang J.-P."/>
            <person name="Huang S.-X."/>
        </authorList>
    </citation>
    <scope>NUCLEOTIDE SEQUENCE [LARGE SCALE GENOMIC DNA]</scope>
    <source>
        <strain evidence="1">KIB-2018</strain>
        <tissue evidence="1">Leaf</tissue>
    </source>
</reference>
<comment type="caution">
    <text evidence="1">The sequence shown here is derived from an EMBL/GenBank/DDBJ whole genome shotgun (WGS) entry which is preliminary data.</text>
</comment>
<keyword evidence="2" id="KW-1185">Reference proteome</keyword>
<name>A0AAV8TRE3_9ROSI</name>
<dbReference type="InterPro" id="IPR012340">
    <property type="entry name" value="NA-bd_OB-fold"/>
</dbReference>
<protein>
    <submittedName>
        <fullName evidence="1">Uncharacterized protein</fullName>
    </submittedName>
</protein>
<organism evidence="1 2">
    <name type="scientific">Erythroxylum novogranatense</name>
    <dbReference type="NCBI Taxonomy" id="1862640"/>
    <lineage>
        <taxon>Eukaryota</taxon>
        <taxon>Viridiplantae</taxon>
        <taxon>Streptophyta</taxon>
        <taxon>Embryophyta</taxon>
        <taxon>Tracheophyta</taxon>
        <taxon>Spermatophyta</taxon>
        <taxon>Magnoliopsida</taxon>
        <taxon>eudicotyledons</taxon>
        <taxon>Gunneridae</taxon>
        <taxon>Pentapetalae</taxon>
        <taxon>rosids</taxon>
        <taxon>fabids</taxon>
        <taxon>Malpighiales</taxon>
        <taxon>Erythroxylaceae</taxon>
        <taxon>Erythroxylum</taxon>
    </lineage>
</organism>
<gene>
    <name evidence="1" type="ORF">K2173_002962</name>
</gene>
<dbReference type="AlphaFoldDB" id="A0AAV8TRE3"/>
<dbReference type="EMBL" id="JAIWQS010000003">
    <property type="protein sequence ID" value="KAJ8769472.1"/>
    <property type="molecule type" value="Genomic_DNA"/>
</dbReference>
<dbReference type="Proteomes" id="UP001159364">
    <property type="component" value="Linkage Group LG03"/>
</dbReference>
<evidence type="ECO:0000313" key="1">
    <source>
        <dbReference type="EMBL" id="KAJ8769472.1"/>
    </source>
</evidence>
<dbReference type="Gene3D" id="2.40.50.140">
    <property type="entry name" value="Nucleic acid-binding proteins"/>
    <property type="match status" value="1"/>
</dbReference>
<dbReference type="SUPFAM" id="SSF50249">
    <property type="entry name" value="Nucleic acid-binding proteins"/>
    <property type="match status" value="1"/>
</dbReference>
<accession>A0AAV8TRE3</accession>
<evidence type="ECO:0000313" key="2">
    <source>
        <dbReference type="Proteomes" id="UP001159364"/>
    </source>
</evidence>
<sequence length="74" mass="8425">MDLRIRAVGLREDRNKAIGKASLIMIWNPTEKQQVELIEGQAYAVSGLLPMNSNTNTLKNDLLVILFQQRLLFL</sequence>
<proteinExistence type="predicted"/>